<dbReference type="GO" id="GO:0009755">
    <property type="term" value="P:hormone-mediated signaling pathway"/>
    <property type="evidence" value="ECO:0007669"/>
    <property type="project" value="TreeGrafter"/>
</dbReference>
<evidence type="ECO:0000256" key="9">
    <source>
        <dbReference type="ARBA" id="ARBA00023170"/>
    </source>
</evidence>
<keyword evidence="2" id="KW-1003">Cell membrane</keyword>
<feature type="region of interest" description="Disordered" evidence="11">
    <location>
        <begin position="806"/>
        <end position="859"/>
    </location>
</feature>
<dbReference type="PRINTS" id="PR00237">
    <property type="entry name" value="GPCRRHODOPSN"/>
</dbReference>
<evidence type="ECO:0000256" key="4">
    <source>
        <dbReference type="ARBA" id="ARBA00022692"/>
    </source>
</evidence>
<keyword evidence="6 12" id="KW-1133">Transmembrane helix</keyword>
<evidence type="ECO:0000313" key="16">
    <source>
        <dbReference type="Proteomes" id="UP000494206"/>
    </source>
</evidence>
<keyword evidence="8 12" id="KW-0472">Membrane</keyword>
<feature type="compositionally biased region" description="Basic and acidic residues" evidence="11">
    <location>
        <begin position="808"/>
        <end position="821"/>
    </location>
</feature>
<dbReference type="SUPFAM" id="SSF81321">
    <property type="entry name" value="Family A G protein-coupled receptor-like"/>
    <property type="match status" value="1"/>
</dbReference>
<evidence type="ECO:0000313" key="15">
    <source>
        <dbReference type="EMBL" id="CAB3397398.1"/>
    </source>
</evidence>
<keyword evidence="4 12" id="KW-0812">Transmembrane</keyword>
<comment type="subcellular location">
    <subcellularLocation>
        <location evidence="1">Cell membrane</location>
        <topology evidence="1">Multi-pass membrane protein</topology>
    </subcellularLocation>
</comment>
<reference evidence="15 16" key="1">
    <citation type="submission" date="2020-04" db="EMBL/GenBank/DDBJ databases">
        <authorList>
            <person name="Laetsch R D."/>
            <person name="Stevens L."/>
            <person name="Kumar S."/>
            <person name="Blaxter L. M."/>
        </authorList>
    </citation>
    <scope>NUCLEOTIDE SEQUENCE [LARGE SCALE GENOMIC DNA]</scope>
</reference>
<dbReference type="AlphaFoldDB" id="A0A8S1EBH5"/>
<feature type="transmembrane region" description="Helical" evidence="12">
    <location>
        <begin position="423"/>
        <end position="443"/>
    </location>
</feature>
<keyword evidence="5" id="KW-0677">Repeat</keyword>
<evidence type="ECO:0000256" key="8">
    <source>
        <dbReference type="ARBA" id="ARBA00023136"/>
    </source>
</evidence>
<accession>A0A8S1EBH5</accession>
<organism evidence="15 16">
    <name type="scientific">Caenorhabditis bovis</name>
    <dbReference type="NCBI Taxonomy" id="2654633"/>
    <lineage>
        <taxon>Eukaryota</taxon>
        <taxon>Metazoa</taxon>
        <taxon>Ecdysozoa</taxon>
        <taxon>Nematoda</taxon>
        <taxon>Chromadorea</taxon>
        <taxon>Rhabditida</taxon>
        <taxon>Rhabditina</taxon>
        <taxon>Rhabditomorpha</taxon>
        <taxon>Rhabditoidea</taxon>
        <taxon>Rhabditidae</taxon>
        <taxon>Peloderinae</taxon>
        <taxon>Caenorhabditis</taxon>
    </lineage>
</organism>
<dbReference type="GO" id="GO:0007189">
    <property type="term" value="P:adenylate cyclase-activating G protein-coupled receptor signaling pathway"/>
    <property type="evidence" value="ECO:0007669"/>
    <property type="project" value="TreeGrafter"/>
</dbReference>
<comment type="caution">
    <text evidence="15">The sequence shown here is derived from an EMBL/GenBank/DDBJ whole genome shotgun (WGS) entry which is preliminary data.</text>
</comment>
<proteinExistence type="predicted"/>
<evidence type="ECO:0000256" key="2">
    <source>
        <dbReference type="ARBA" id="ARBA00022475"/>
    </source>
</evidence>
<feature type="domain" description="G-protein coupled receptors family 1 profile" evidence="14">
    <location>
        <begin position="435"/>
        <end position="680"/>
    </location>
</feature>
<feature type="signal peptide" evidence="13">
    <location>
        <begin position="1"/>
        <end position="19"/>
    </location>
</feature>
<dbReference type="PRINTS" id="PR00373">
    <property type="entry name" value="GLYCHORMONER"/>
</dbReference>
<evidence type="ECO:0000259" key="14">
    <source>
        <dbReference type="PROSITE" id="PS50262"/>
    </source>
</evidence>
<keyword evidence="7" id="KW-0297">G-protein coupled receptor</keyword>
<dbReference type="Gene3D" id="1.20.1070.10">
    <property type="entry name" value="Rhodopsin 7-helix transmembrane proteins"/>
    <property type="match status" value="1"/>
</dbReference>
<evidence type="ECO:0000256" key="12">
    <source>
        <dbReference type="SAM" id="Phobius"/>
    </source>
</evidence>
<feature type="transmembrane region" description="Helical" evidence="12">
    <location>
        <begin position="543"/>
        <end position="564"/>
    </location>
</feature>
<feature type="chain" id="PRO_5035938470" description="G-protein coupled receptors family 1 profile domain-containing protein" evidence="13">
    <location>
        <begin position="20"/>
        <end position="908"/>
    </location>
</feature>
<dbReference type="PANTHER" id="PTHR24372:SF74">
    <property type="entry name" value="LP13728P"/>
    <property type="match status" value="1"/>
</dbReference>
<dbReference type="OrthoDB" id="5981530at2759"/>
<feature type="transmembrane region" description="Helical" evidence="12">
    <location>
        <begin position="455"/>
        <end position="477"/>
    </location>
</feature>
<dbReference type="InterPro" id="IPR017452">
    <property type="entry name" value="GPCR_Rhodpsn_7TM"/>
</dbReference>
<evidence type="ECO:0000256" key="5">
    <source>
        <dbReference type="ARBA" id="ARBA00022737"/>
    </source>
</evidence>
<name>A0A8S1EBH5_9PELO</name>
<gene>
    <name evidence="15" type="ORF">CBOVIS_LOCUS814</name>
</gene>
<dbReference type="InterPro" id="IPR001611">
    <property type="entry name" value="Leu-rich_rpt"/>
</dbReference>
<dbReference type="GO" id="GO:0008528">
    <property type="term" value="F:G protein-coupled peptide receptor activity"/>
    <property type="evidence" value="ECO:0007669"/>
    <property type="project" value="TreeGrafter"/>
</dbReference>
<protein>
    <recommendedName>
        <fullName evidence="14">G-protein coupled receptors family 1 profile domain-containing protein</fullName>
    </recommendedName>
</protein>
<dbReference type="GO" id="GO:0005886">
    <property type="term" value="C:plasma membrane"/>
    <property type="evidence" value="ECO:0007669"/>
    <property type="project" value="UniProtKB-SubCell"/>
</dbReference>
<feature type="transmembrane region" description="Helical" evidence="12">
    <location>
        <begin position="663"/>
        <end position="683"/>
    </location>
</feature>
<keyword evidence="9" id="KW-0675">Receptor</keyword>
<dbReference type="GO" id="GO:0016500">
    <property type="term" value="F:protein-hormone receptor activity"/>
    <property type="evidence" value="ECO:0007669"/>
    <property type="project" value="InterPro"/>
</dbReference>
<dbReference type="InterPro" id="IPR026906">
    <property type="entry name" value="LRR_5"/>
</dbReference>
<dbReference type="InterPro" id="IPR000276">
    <property type="entry name" value="GPCR_Rhodpsn"/>
</dbReference>
<evidence type="ECO:0000256" key="10">
    <source>
        <dbReference type="ARBA" id="ARBA00023224"/>
    </source>
</evidence>
<dbReference type="Proteomes" id="UP000494206">
    <property type="component" value="Unassembled WGS sequence"/>
</dbReference>
<dbReference type="Pfam" id="PF00001">
    <property type="entry name" value="7tm_1"/>
    <property type="match status" value="1"/>
</dbReference>
<dbReference type="EMBL" id="CADEPM010000001">
    <property type="protein sequence ID" value="CAB3397398.1"/>
    <property type="molecule type" value="Genomic_DNA"/>
</dbReference>
<feature type="transmembrane region" description="Helical" evidence="12">
    <location>
        <begin position="629"/>
        <end position="651"/>
    </location>
</feature>
<evidence type="ECO:0000256" key="1">
    <source>
        <dbReference type="ARBA" id="ARBA00004651"/>
    </source>
</evidence>
<dbReference type="Gene3D" id="3.80.10.10">
    <property type="entry name" value="Ribonuclease Inhibitor"/>
    <property type="match status" value="1"/>
</dbReference>
<evidence type="ECO:0000256" key="7">
    <source>
        <dbReference type="ARBA" id="ARBA00023040"/>
    </source>
</evidence>
<evidence type="ECO:0000256" key="11">
    <source>
        <dbReference type="SAM" id="MobiDB-lite"/>
    </source>
</evidence>
<dbReference type="PANTHER" id="PTHR24372">
    <property type="entry name" value="GLYCOPROTEIN HORMONE RECEPTOR"/>
    <property type="match status" value="1"/>
</dbReference>
<feature type="transmembrane region" description="Helical" evidence="12">
    <location>
        <begin position="584"/>
        <end position="608"/>
    </location>
</feature>
<feature type="transmembrane region" description="Helical" evidence="12">
    <location>
        <begin position="502"/>
        <end position="522"/>
    </location>
</feature>
<dbReference type="SUPFAM" id="SSF52058">
    <property type="entry name" value="L domain-like"/>
    <property type="match status" value="1"/>
</dbReference>
<keyword evidence="10" id="KW-0807">Transducer</keyword>
<dbReference type="InterPro" id="IPR032675">
    <property type="entry name" value="LRR_dom_sf"/>
</dbReference>
<dbReference type="Pfam" id="PF13855">
    <property type="entry name" value="LRR_8"/>
    <property type="match status" value="1"/>
</dbReference>
<dbReference type="FunFam" id="3.80.10.10:FF:000426">
    <property type="entry name" value="Follicle-stimulating hormone receptor-like Protein"/>
    <property type="match status" value="1"/>
</dbReference>
<dbReference type="PROSITE" id="PS50262">
    <property type="entry name" value="G_PROTEIN_RECEP_F1_2"/>
    <property type="match status" value="1"/>
</dbReference>
<evidence type="ECO:0000256" key="3">
    <source>
        <dbReference type="ARBA" id="ARBA00022614"/>
    </source>
</evidence>
<keyword evidence="3" id="KW-0433">Leucine-rich repeat</keyword>
<sequence>MRANQSIYVLINFWLLVSSNTSVLNFGKVHKSCVQLNGTDGCECIGKFQPECCCMGNSVEHLPTTISPNMVFFYMYNTSIPEVTSNFFANYTRLKEIEIEGSEHLQHFDASSLSSLRNLRKVSVTKCPNLIEISGKLLVNNTKIQNLILRNNGIKTMPSLRMTDSHQITLDRIDLSNNQIKFISDSKIRNVRARAFYLNNNNLIEISGYAFTESRFVRLILRDNPHLSTISIDAFKNMGGLRELDLSRTSITVLPINGLKNLKTLKLTEVPTLRRLPSVLSFTNLETAHFTYPHHCCLFKYVDDVTMMEHGKYQKNAKEIHKRICNEKKETKSAMSRNKRQTPDQQAFFDQLLKDWFENDNGTYGGDDSIDDGELPPFTQIGAQPCYSVIEEVQNYYSNITCYPQPDSLNPCENIVGYPLLRIAIWVVCLSAIVGNIIVWVTLAVAYEKRMKVHYLYMANMSIADMITGVYLAVLAISDAKMSDEYYRHAVWWQTGWGCRSAGFLAVFASELGIISMFLIAFEMSYNTRQSFRGRRLGATTGGLLMIGGWIFATIMGILPWFGASSYSESSVCLPLRAASIFDKAYLIFGLTFNCLAFVAMAVSYGFIVKMLKENETRDEDKALIKKMVLLVVTDLICWFPTLFFGFTAAIGYPLISLSNAKFVLVFFFPINAFANPFLYVFFTKVIQNRVRTKTLPVIRRITPRCNNSLSNFYNSQPPCSRRRSGDDPSNRAHLAVTQTTSLNSTPRGSNCSRASDALLFEVEPRNITTPRVSFDIPISPTTPRSDRRKQITLLRRFVSAIPEVSDLSEHSSESHHEHIPKPRKRLQNSLNRILALGNRTDRCGGDSGRGSLASSADREFERASLNSADSRLSEQMEPRKLIFPPDRTIDRRKSTPAIPLLVVSEAP</sequence>
<dbReference type="FunFam" id="1.20.1070.10:FF:000398">
    <property type="entry name" value="FSHR (Mammalian follicle stimulating hormone receptor) homolog"/>
    <property type="match status" value="1"/>
</dbReference>
<dbReference type="InterPro" id="IPR002131">
    <property type="entry name" value="Gphrmn_rcpt_fam"/>
</dbReference>
<dbReference type="Pfam" id="PF13306">
    <property type="entry name" value="LRR_5"/>
    <property type="match status" value="1"/>
</dbReference>
<evidence type="ECO:0000256" key="6">
    <source>
        <dbReference type="ARBA" id="ARBA00022989"/>
    </source>
</evidence>
<keyword evidence="13" id="KW-0732">Signal</keyword>
<evidence type="ECO:0000256" key="13">
    <source>
        <dbReference type="SAM" id="SignalP"/>
    </source>
</evidence>
<keyword evidence="16" id="KW-1185">Reference proteome</keyword>